<name>A0A0A8Z0Y0_ARUDO</name>
<proteinExistence type="predicted"/>
<accession>A0A0A8Z0Y0</accession>
<dbReference type="EMBL" id="GBRH01266547">
    <property type="protein sequence ID" value="JAD31348.1"/>
    <property type="molecule type" value="Transcribed_RNA"/>
</dbReference>
<sequence>MKCMSAVFAVNQLTNRTRRTSARKRCLILWGKDQP</sequence>
<evidence type="ECO:0000313" key="1">
    <source>
        <dbReference type="EMBL" id="JAD31348.1"/>
    </source>
</evidence>
<reference evidence="1" key="2">
    <citation type="journal article" date="2015" name="Data Brief">
        <title>Shoot transcriptome of the giant reed, Arundo donax.</title>
        <authorList>
            <person name="Barrero R.A."/>
            <person name="Guerrero F.D."/>
            <person name="Moolhuijzen P."/>
            <person name="Goolsby J.A."/>
            <person name="Tidwell J."/>
            <person name="Bellgard S.E."/>
            <person name="Bellgard M.I."/>
        </authorList>
    </citation>
    <scope>NUCLEOTIDE SEQUENCE</scope>
    <source>
        <tissue evidence="1">Shoot tissue taken approximately 20 cm above the soil surface</tissue>
    </source>
</reference>
<organism evidence="1">
    <name type="scientific">Arundo donax</name>
    <name type="common">Giant reed</name>
    <name type="synonym">Donax arundinaceus</name>
    <dbReference type="NCBI Taxonomy" id="35708"/>
    <lineage>
        <taxon>Eukaryota</taxon>
        <taxon>Viridiplantae</taxon>
        <taxon>Streptophyta</taxon>
        <taxon>Embryophyta</taxon>
        <taxon>Tracheophyta</taxon>
        <taxon>Spermatophyta</taxon>
        <taxon>Magnoliopsida</taxon>
        <taxon>Liliopsida</taxon>
        <taxon>Poales</taxon>
        <taxon>Poaceae</taxon>
        <taxon>PACMAD clade</taxon>
        <taxon>Arundinoideae</taxon>
        <taxon>Arundineae</taxon>
        <taxon>Arundo</taxon>
    </lineage>
</organism>
<reference evidence="1" key="1">
    <citation type="submission" date="2014-09" db="EMBL/GenBank/DDBJ databases">
        <authorList>
            <person name="Magalhaes I.L.F."/>
            <person name="Oliveira U."/>
            <person name="Santos F.R."/>
            <person name="Vidigal T.H.D.A."/>
            <person name="Brescovit A.D."/>
            <person name="Santos A.J."/>
        </authorList>
    </citation>
    <scope>NUCLEOTIDE SEQUENCE</scope>
    <source>
        <tissue evidence="1">Shoot tissue taken approximately 20 cm above the soil surface</tissue>
    </source>
</reference>
<protein>
    <submittedName>
        <fullName evidence="1">Uncharacterized protein</fullName>
    </submittedName>
</protein>
<dbReference type="AlphaFoldDB" id="A0A0A8Z0Y0"/>